<dbReference type="InterPro" id="IPR045190">
    <property type="entry name" value="MCCB/AccD1-like"/>
</dbReference>
<evidence type="ECO:0000259" key="2">
    <source>
        <dbReference type="PROSITE" id="PS50989"/>
    </source>
</evidence>
<dbReference type="Gene3D" id="3.90.226.10">
    <property type="entry name" value="2-enoyl-CoA Hydratase, Chain A, domain 1"/>
    <property type="match status" value="2"/>
</dbReference>
<dbReference type="PROSITE" id="PS50980">
    <property type="entry name" value="COA_CT_NTER"/>
    <property type="match status" value="1"/>
</dbReference>
<dbReference type="InterPro" id="IPR029045">
    <property type="entry name" value="ClpP/crotonase-like_dom_sf"/>
</dbReference>
<dbReference type="PROSITE" id="PS50989">
    <property type="entry name" value="COA_CT_CTER"/>
    <property type="match status" value="1"/>
</dbReference>
<dbReference type="InterPro" id="IPR011763">
    <property type="entry name" value="COA_CT_C"/>
</dbReference>
<name>A0ABY3Y2I5_9ACTN</name>
<sequence>MRSALDTSAPEYAAHRETMLGRLAELDAEQAKALAGGGEKYVARHRGRGKLPARERIELLLDPDTPFLELSPLAAWGSDYTTGASLVAGIGVIEGVECLITANDPTVRGGASNPWTLKKALRANEIAYQNRLPCVSLVESGGADLPSQKEIFSPGGALFRDITRLSEAGIPTVAVVFGNSTAGGAYIPGMSDHVIMVKERAKVFLGGPPLVKMATGEESDDEELGGADMHARTSGLADHYAVDEPDALRQARRVVARLNWRKAHPDPAQDTVAEPVHDPEELLGIVPGDLKVPFDPREVIARIVDGSAFDEFKPLYGASLVTGWARLHGYPVGILANARGVLFSEESQKATQFIQLANQRDIPLLFLHNTTGYMVGKEYEQGGIVKHGSMMINAVSNSKVPHLSVLLGASYGAGHYGMCGRAYEPRFLFAWPSAKSAVMGPQQLAGVLSIVMRESAAAKGKPFDEEADAGLRAMVEQQIESESLPMFLSGRLYDDGVIDPRDTRTVLGICLSAVHTAPVRGARGGFGVFRM</sequence>
<evidence type="ECO:0000259" key="1">
    <source>
        <dbReference type="PROSITE" id="PS50980"/>
    </source>
</evidence>
<proteinExistence type="predicted"/>
<dbReference type="InterPro" id="IPR011762">
    <property type="entry name" value="COA_CT_N"/>
</dbReference>
<keyword evidence="4" id="KW-1185">Reference proteome</keyword>
<dbReference type="Proteomes" id="UP001202244">
    <property type="component" value="Chromosome"/>
</dbReference>
<gene>
    <name evidence="3" type="ORF">MMF93_14610</name>
</gene>
<dbReference type="Pfam" id="PF01039">
    <property type="entry name" value="Carboxyl_trans"/>
    <property type="match status" value="1"/>
</dbReference>
<dbReference type="InterPro" id="IPR034733">
    <property type="entry name" value="AcCoA_carboxyl_beta"/>
</dbReference>
<evidence type="ECO:0000313" key="4">
    <source>
        <dbReference type="Proteomes" id="UP001202244"/>
    </source>
</evidence>
<evidence type="ECO:0000313" key="3">
    <source>
        <dbReference type="EMBL" id="UNT01055.1"/>
    </source>
</evidence>
<reference evidence="3 4" key="1">
    <citation type="journal article" date="2023" name="Microbiol. Spectr.">
        <title>Synergy between Genome Mining, Metabolomics, and Bioinformatics Uncovers Antibacterial Chlorinated Carbazole Alkaloids and Their Biosynthetic Gene Cluster from Streptomyces tubbatahanensis sp. nov., a Novel Actinomycete Isolated from Sulu Sea, Philippines.</title>
        <authorList>
            <person name="Tenebro C.P."/>
            <person name="Trono D.J.V.L."/>
            <person name="Balida L.A.P."/>
            <person name="Bayog L.K.A."/>
            <person name="Bruna J.R."/>
            <person name="Sabido E.M."/>
            <person name="Caspe D.P.C."/>
            <person name="de Los Santos E.L.C."/>
            <person name="Saludes J.P."/>
            <person name="Dalisay D.S."/>
        </authorList>
    </citation>
    <scope>NUCLEOTIDE SEQUENCE [LARGE SCALE GENOMIC DNA]</scope>
    <source>
        <strain evidence="3 4">DSD3025</strain>
    </source>
</reference>
<dbReference type="PANTHER" id="PTHR22855:SF46">
    <property type="entry name" value="METHYLCROTONOYL-COA CARBOXYLASE"/>
    <property type="match status" value="1"/>
</dbReference>
<feature type="domain" description="CoA carboxyltransferase C-terminal" evidence="2">
    <location>
        <begin position="278"/>
        <end position="531"/>
    </location>
</feature>
<dbReference type="EMBL" id="CP093846">
    <property type="protein sequence ID" value="UNT01055.1"/>
    <property type="molecule type" value="Genomic_DNA"/>
</dbReference>
<organism evidence="3 4">
    <name type="scientific">Streptomyces tubbatahanensis</name>
    <dbReference type="NCBI Taxonomy" id="2923272"/>
    <lineage>
        <taxon>Bacteria</taxon>
        <taxon>Bacillati</taxon>
        <taxon>Actinomycetota</taxon>
        <taxon>Actinomycetes</taxon>
        <taxon>Kitasatosporales</taxon>
        <taxon>Streptomycetaceae</taxon>
        <taxon>Streptomyces</taxon>
    </lineage>
</organism>
<dbReference type="PANTHER" id="PTHR22855">
    <property type="entry name" value="ACETYL, PROPIONYL, PYRUVATE, AND GLUTACONYL CARBOXYLASE-RELATED"/>
    <property type="match status" value="1"/>
</dbReference>
<protein>
    <submittedName>
        <fullName evidence="3">Acyl-CoA carboxylase subunit beta</fullName>
    </submittedName>
</protein>
<feature type="domain" description="CoA carboxyltransferase N-terminal" evidence="1">
    <location>
        <begin position="19"/>
        <end position="270"/>
    </location>
</feature>
<accession>A0ABY3Y2I5</accession>
<dbReference type="SUPFAM" id="SSF52096">
    <property type="entry name" value="ClpP/crotonase"/>
    <property type="match status" value="2"/>
</dbReference>